<dbReference type="AlphaFoldDB" id="X1TH47"/>
<gene>
    <name evidence="1" type="ORF">S12H4_40141</name>
</gene>
<reference evidence="1" key="1">
    <citation type="journal article" date="2014" name="Front. Microbiol.">
        <title>High frequency of phylogenetically diverse reductive dehalogenase-homologous genes in deep subseafloor sedimentary metagenomes.</title>
        <authorList>
            <person name="Kawai M."/>
            <person name="Futagami T."/>
            <person name="Toyoda A."/>
            <person name="Takaki Y."/>
            <person name="Nishi S."/>
            <person name="Hori S."/>
            <person name="Arai W."/>
            <person name="Tsubouchi T."/>
            <person name="Morono Y."/>
            <person name="Uchiyama I."/>
            <person name="Ito T."/>
            <person name="Fujiyama A."/>
            <person name="Inagaki F."/>
            <person name="Takami H."/>
        </authorList>
    </citation>
    <scope>NUCLEOTIDE SEQUENCE</scope>
    <source>
        <strain evidence="1">Expedition CK06-06</strain>
    </source>
</reference>
<evidence type="ECO:0000313" key="1">
    <source>
        <dbReference type="EMBL" id="GAI90686.1"/>
    </source>
</evidence>
<accession>X1TH47</accession>
<sequence>MGKALIARGIGAPDFVKELRTVIYPITSDKDLHFTGELVKNAVERENLEGLRSNRIRISKISIQADQQLFFEVLLYGSDDFEESDLDNDYFIGSVELNLPVYGFQQTTTQWRLDIENLNIDYVDLDGTKEIHVVLRNLSPTSKNAGA</sequence>
<proteinExistence type="predicted"/>
<protein>
    <submittedName>
        <fullName evidence="1">Uncharacterized protein</fullName>
    </submittedName>
</protein>
<dbReference type="EMBL" id="BARW01024334">
    <property type="protein sequence ID" value="GAI90686.1"/>
    <property type="molecule type" value="Genomic_DNA"/>
</dbReference>
<name>X1TH47_9ZZZZ</name>
<comment type="caution">
    <text evidence="1">The sequence shown here is derived from an EMBL/GenBank/DDBJ whole genome shotgun (WGS) entry which is preliminary data.</text>
</comment>
<organism evidence="1">
    <name type="scientific">marine sediment metagenome</name>
    <dbReference type="NCBI Taxonomy" id="412755"/>
    <lineage>
        <taxon>unclassified sequences</taxon>
        <taxon>metagenomes</taxon>
        <taxon>ecological metagenomes</taxon>
    </lineage>
</organism>
<feature type="non-terminal residue" evidence="1">
    <location>
        <position position="147"/>
    </location>
</feature>